<dbReference type="InterPro" id="IPR053824">
    <property type="entry name" value="DUF7010"/>
</dbReference>
<dbReference type="AlphaFoldDB" id="A0A2T0ZY14"/>
<dbReference type="Pfam" id="PF22765">
    <property type="entry name" value="DUF7010"/>
    <property type="match status" value="1"/>
</dbReference>
<evidence type="ECO:0000313" key="2">
    <source>
        <dbReference type="EMBL" id="PRZ41246.1"/>
    </source>
</evidence>
<proteinExistence type="predicted"/>
<accession>A0A2T0ZY14</accession>
<sequence>MGEPPLFVDPRRWGSLIGLIGGLVFIGSYSPTLGLAFSIIAWVIGLALVLTALAAHYMWPVALGPMERPRAAALATYGGCVVGELVLIALGSRALTATGHGDLRPALIAVAVGVHFIPFAWAFGERMFYWLGGFVAVLGAIGLIAGFAGAAHAAEAMAVAAGLVMLLLITLYARGKFVDHPSVT</sequence>
<feature type="transmembrane region" description="Helical" evidence="1">
    <location>
        <begin position="128"/>
        <end position="150"/>
    </location>
</feature>
<name>A0A2T0ZY14_9ACTN</name>
<evidence type="ECO:0000313" key="3">
    <source>
        <dbReference type="Proteomes" id="UP000237752"/>
    </source>
</evidence>
<organism evidence="2 3">
    <name type="scientific">Antricoccus suffuscus</name>
    <dbReference type="NCBI Taxonomy" id="1629062"/>
    <lineage>
        <taxon>Bacteria</taxon>
        <taxon>Bacillati</taxon>
        <taxon>Actinomycetota</taxon>
        <taxon>Actinomycetes</taxon>
        <taxon>Geodermatophilales</taxon>
        <taxon>Antricoccaceae</taxon>
        <taxon>Antricoccus</taxon>
    </lineage>
</organism>
<dbReference type="EMBL" id="PVUE01000011">
    <property type="protein sequence ID" value="PRZ41246.1"/>
    <property type="molecule type" value="Genomic_DNA"/>
</dbReference>
<keyword evidence="3" id="KW-1185">Reference proteome</keyword>
<feature type="transmembrane region" description="Helical" evidence="1">
    <location>
        <begin position="35"/>
        <end position="59"/>
    </location>
</feature>
<gene>
    <name evidence="2" type="ORF">CLV47_111124</name>
</gene>
<comment type="caution">
    <text evidence="2">The sequence shown here is derived from an EMBL/GenBank/DDBJ whole genome shotgun (WGS) entry which is preliminary data.</text>
</comment>
<keyword evidence="1" id="KW-0472">Membrane</keyword>
<keyword evidence="1" id="KW-1133">Transmembrane helix</keyword>
<feature type="transmembrane region" description="Helical" evidence="1">
    <location>
        <begin position="156"/>
        <end position="173"/>
    </location>
</feature>
<protein>
    <submittedName>
        <fullName evidence="2">Uncharacterized protein</fullName>
    </submittedName>
</protein>
<feature type="transmembrane region" description="Helical" evidence="1">
    <location>
        <begin position="71"/>
        <end position="91"/>
    </location>
</feature>
<evidence type="ECO:0000256" key="1">
    <source>
        <dbReference type="SAM" id="Phobius"/>
    </source>
</evidence>
<feature type="transmembrane region" description="Helical" evidence="1">
    <location>
        <begin position="103"/>
        <end position="121"/>
    </location>
</feature>
<keyword evidence="1" id="KW-0812">Transmembrane</keyword>
<reference evidence="2 3" key="1">
    <citation type="submission" date="2018-03" db="EMBL/GenBank/DDBJ databases">
        <title>Genomic Encyclopedia of Archaeal and Bacterial Type Strains, Phase II (KMG-II): from individual species to whole genera.</title>
        <authorList>
            <person name="Goeker M."/>
        </authorList>
    </citation>
    <scope>NUCLEOTIDE SEQUENCE [LARGE SCALE GENOMIC DNA]</scope>
    <source>
        <strain evidence="2 3">DSM 100065</strain>
    </source>
</reference>
<feature type="transmembrane region" description="Helical" evidence="1">
    <location>
        <begin position="12"/>
        <end position="29"/>
    </location>
</feature>
<dbReference type="Proteomes" id="UP000237752">
    <property type="component" value="Unassembled WGS sequence"/>
</dbReference>